<organism evidence="1 2">
    <name type="scientific">Phytophthora sojae (strain P6497)</name>
    <name type="common">Soybean stem and root rot agent</name>
    <name type="synonym">Phytophthora megasperma f. sp. glycines</name>
    <dbReference type="NCBI Taxonomy" id="1094619"/>
    <lineage>
        <taxon>Eukaryota</taxon>
        <taxon>Sar</taxon>
        <taxon>Stramenopiles</taxon>
        <taxon>Oomycota</taxon>
        <taxon>Peronosporomycetes</taxon>
        <taxon>Peronosporales</taxon>
        <taxon>Peronosporaceae</taxon>
        <taxon>Phytophthora</taxon>
    </lineage>
</organism>
<gene>
    <name evidence="1" type="ORF">PHYSODRAFT_380857</name>
</gene>
<keyword evidence="2" id="KW-1185">Reference proteome</keyword>
<dbReference type="EMBL" id="JH159154">
    <property type="protein sequence ID" value="EGZ17927.1"/>
    <property type="molecule type" value="Genomic_DNA"/>
</dbReference>
<dbReference type="InParanoid" id="G4ZF15"/>
<sequence>YPTHARSNYFTATNTTTNRLEASWNQMKRLVDLTCTIDQCISGILLYQNASMGELRADL</sequence>
<reference evidence="1 2" key="1">
    <citation type="journal article" date="2006" name="Science">
        <title>Phytophthora genome sequences uncover evolutionary origins and mechanisms of pathogenesis.</title>
        <authorList>
            <person name="Tyler B.M."/>
            <person name="Tripathy S."/>
            <person name="Zhang X."/>
            <person name="Dehal P."/>
            <person name="Jiang R.H."/>
            <person name="Aerts A."/>
            <person name="Arredondo F.D."/>
            <person name="Baxter L."/>
            <person name="Bensasson D."/>
            <person name="Beynon J.L."/>
            <person name="Chapman J."/>
            <person name="Damasceno C.M."/>
            <person name="Dorrance A.E."/>
            <person name="Dou D."/>
            <person name="Dickerman A.W."/>
            <person name="Dubchak I.L."/>
            <person name="Garbelotto M."/>
            <person name="Gijzen M."/>
            <person name="Gordon S.G."/>
            <person name="Govers F."/>
            <person name="Grunwald N.J."/>
            <person name="Huang W."/>
            <person name="Ivors K.L."/>
            <person name="Jones R.W."/>
            <person name="Kamoun S."/>
            <person name="Krampis K."/>
            <person name="Lamour K.H."/>
            <person name="Lee M.K."/>
            <person name="McDonald W.H."/>
            <person name="Medina M."/>
            <person name="Meijer H.J."/>
            <person name="Nordberg E.K."/>
            <person name="Maclean D.J."/>
            <person name="Ospina-Giraldo M.D."/>
            <person name="Morris P.F."/>
            <person name="Phuntumart V."/>
            <person name="Putnam N.H."/>
            <person name="Rash S."/>
            <person name="Rose J.K."/>
            <person name="Sakihama Y."/>
            <person name="Salamov A.A."/>
            <person name="Savidor A."/>
            <person name="Scheuring C.F."/>
            <person name="Smith B.M."/>
            <person name="Sobral B.W."/>
            <person name="Terry A."/>
            <person name="Torto-Alalibo T.A."/>
            <person name="Win J."/>
            <person name="Xu Z."/>
            <person name="Zhang H."/>
            <person name="Grigoriev I.V."/>
            <person name="Rokhsar D.S."/>
            <person name="Boore J.L."/>
        </authorList>
    </citation>
    <scope>NUCLEOTIDE SEQUENCE [LARGE SCALE GENOMIC DNA]</scope>
    <source>
        <strain evidence="1 2">P6497</strain>
    </source>
</reference>
<proteinExistence type="predicted"/>
<name>G4ZF15_PHYSP</name>
<evidence type="ECO:0000313" key="1">
    <source>
        <dbReference type="EMBL" id="EGZ17927.1"/>
    </source>
</evidence>
<feature type="non-terminal residue" evidence="1">
    <location>
        <position position="1"/>
    </location>
</feature>
<dbReference type="GeneID" id="20650739"/>
<evidence type="ECO:0000313" key="2">
    <source>
        <dbReference type="Proteomes" id="UP000002640"/>
    </source>
</evidence>
<feature type="non-terminal residue" evidence="1">
    <location>
        <position position="59"/>
    </location>
</feature>
<accession>G4ZF15</accession>
<dbReference type="KEGG" id="psoj:PHYSODRAFT_380857"/>
<protein>
    <submittedName>
        <fullName evidence="1">Uncharacterized protein</fullName>
    </submittedName>
</protein>
<dbReference type="RefSeq" id="XP_009526985.1">
    <property type="nucleotide sequence ID" value="XM_009528690.1"/>
</dbReference>
<dbReference type="AlphaFoldDB" id="G4ZF15"/>
<dbReference type="SMR" id="G4ZF15"/>
<dbReference type="Proteomes" id="UP000002640">
    <property type="component" value="Unassembled WGS sequence"/>
</dbReference>